<dbReference type="RefSeq" id="WP_090968123.1">
    <property type="nucleotide sequence ID" value="NZ_FNRT01000002.1"/>
</dbReference>
<name>A0A1H4LXL2_9ACTN</name>
<feature type="transmembrane region" description="Helical" evidence="1">
    <location>
        <begin position="40"/>
        <end position="59"/>
    </location>
</feature>
<accession>A0A1H4LXL2</accession>
<organism evidence="2 3">
    <name type="scientific">Nocardioides exalbidus</name>
    <dbReference type="NCBI Taxonomy" id="402596"/>
    <lineage>
        <taxon>Bacteria</taxon>
        <taxon>Bacillati</taxon>
        <taxon>Actinomycetota</taxon>
        <taxon>Actinomycetes</taxon>
        <taxon>Propionibacteriales</taxon>
        <taxon>Nocardioidaceae</taxon>
        <taxon>Nocardioides</taxon>
    </lineage>
</organism>
<evidence type="ECO:0000256" key="1">
    <source>
        <dbReference type="SAM" id="Phobius"/>
    </source>
</evidence>
<protein>
    <submittedName>
        <fullName evidence="2">Uncharacterized protein</fullName>
    </submittedName>
</protein>
<gene>
    <name evidence="2" type="ORF">SAMN04489844_0991</name>
</gene>
<keyword evidence="1" id="KW-1133">Transmembrane helix</keyword>
<dbReference type="EMBL" id="FNRT01000002">
    <property type="protein sequence ID" value="SEB75443.1"/>
    <property type="molecule type" value="Genomic_DNA"/>
</dbReference>
<dbReference type="STRING" id="402596.SAMN04489844_0991"/>
<dbReference type="OrthoDB" id="3774651at2"/>
<keyword evidence="3" id="KW-1185">Reference proteome</keyword>
<evidence type="ECO:0000313" key="2">
    <source>
        <dbReference type="EMBL" id="SEB75443.1"/>
    </source>
</evidence>
<reference evidence="3" key="1">
    <citation type="submission" date="2016-10" db="EMBL/GenBank/DDBJ databases">
        <authorList>
            <person name="Varghese N."/>
            <person name="Submissions S."/>
        </authorList>
    </citation>
    <scope>NUCLEOTIDE SEQUENCE [LARGE SCALE GENOMIC DNA]</scope>
    <source>
        <strain evidence="3">DSM 22017</strain>
    </source>
</reference>
<sequence length="300" mass="31647">MDTEIDWQRELDDAFGRGPDVTPGAYVAHGRRALRRRRTAVSLAAAAAVVVAAGGAWTATVASHDGRSGSDEHVATRVPSPKVLEPEEATPLDELVAKDRGPVDFLGDPAVYRGDELVLNPRTSRVLERVPNPMGYTATQGRSIALRVVFDGVEKYTLVVGHDDGTSMTTHSATGDFGGWLAGVKQSQHTLDVANGVTSPSSTIPAEEWIALDRAGEVVAADPAVTVLTARTDLDLGPELSTGTELTGLARLRVGDETQVVVLRVVDGTLEVLPIGRWSGSLDVIAGVVREDFAGGEGVR</sequence>
<keyword evidence="1" id="KW-0812">Transmembrane</keyword>
<dbReference type="AlphaFoldDB" id="A0A1H4LXL2"/>
<dbReference type="Proteomes" id="UP000198742">
    <property type="component" value="Unassembled WGS sequence"/>
</dbReference>
<proteinExistence type="predicted"/>
<evidence type="ECO:0000313" key="3">
    <source>
        <dbReference type="Proteomes" id="UP000198742"/>
    </source>
</evidence>
<keyword evidence="1" id="KW-0472">Membrane</keyword>